<organism evidence="3 4">
    <name type="scientific">Haemaphysalis longicornis</name>
    <name type="common">Bush tick</name>
    <dbReference type="NCBI Taxonomy" id="44386"/>
    <lineage>
        <taxon>Eukaryota</taxon>
        <taxon>Metazoa</taxon>
        <taxon>Ecdysozoa</taxon>
        <taxon>Arthropoda</taxon>
        <taxon>Chelicerata</taxon>
        <taxon>Arachnida</taxon>
        <taxon>Acari</taxon>
        <taxon>Parasitiformes</taxon>
        <taxon>Ixodida</taxon>
        <taxon>Ixodoidea</taxon>
        <taxon>Ixodidae</taxon>
        <taxon>Haemaphysalinae</taxon>
        <taxon>Haemaphysalis</taxon>
    </lineage>
</organism>
<keyword evidence="2" id="KW-1133">Transmembrane helix</keyword>
<evidence type="ECO:0008006" key="5">
    <source>
        <dbReference type="Google" id="ProtNLM"/>
    </source>
</evidence>
<dbReference type="OrthoDB" id="10580138at2759"/>
<evidence type="ECO:0000256" key="2">
    <source>
        <dbReference type="SAM" id="Phobius"/>
    </source>
</evidence>
<feature type="region of interest" description="Disordered" evidence="1">
    <location>
        <begin position="299"/>
        <end position="338"/>
    </location>
</feature>
<feature type="compositionally biased region" description="Polar residues" evidence="1">
    <location>
        <begin position="659"/>
        <end position="669"/>
    </location>
</feature>
<keyword evidence="2" id="KW-0812">Transmembrane</keyword>
<sequence length="927" mass="102634">MFYESSDTLITDTDEVWRDSFDAVAPTGTLCITAARRRCQQRSGSRTRRLTPVPQSATAGHAHRPVRVHEHEVMVSVSEDEESPRGSHEHLVPTVPHYRRYDAEALESPRRVQYSRMPGGHESARQISGACLSPRIDWKIQADGTIMNVGAAHISHQPGETIQGERRFDAEQNKGGPSRQVIQVIEDCTCFAPEPQTPPQSLPCRDCLDEVYLGQAQHARAVSPSSGALSSGQGYVIQEATATRFETNGDPFRSVQVKQEHIIGPVAREEHVRAMTRSNESKLGAVIKPDIHIIHEERLVDPNAPPPKEEPDGSLPQTPKEGAAATAEPPGTAGKDEPKILKSDAIADASFVPVKSLSDVRFIQDFPKFDVPPSVRIINSAASASSVRPSSMRLATEGFPGSVTQVAEPLHILKEERRFEAVNLIKGGQRSSSRPGSDSEDDSETADNRAEGKPGTPQRKSSPGLGRKLSHTHVHHTWSNNSEAAALRLDVGEDHGGGTRSAREPADQRTRLSRRPSHESNFGRSYERPWDSPQPPTLKIQSRRRPAGLHINLTPPELSPSQRLPMESHSKNYKRSGNMEEVARHAWEQYSREYKRYLSNLADWNEQQEILRNQLGNFDGGSADSEVNQTSRSQLGGQDEEPMRIRIALSGNSLRRGRSGTSPGPSNALPQGPPNEDGPSKHTVCAESITLVETVEPPDPPRCTSHIEANRERKERAAEEAEFEASFEERADRRVHMTPLCTEHMSHRAFNSPTRASPSRPSTPRGTPLSRLAPVLPVTKHYMERVDFPDDLEPLRRQIPPRKNRRHFMYPVFPQFQTGVPRDFFIYFLVSMATLASIFAAIGVFSKHERNISERLTQNAPMAGAGINERSHLGGFKRRPTKRTLSTFATAPTANAKGAIWPVILTGQSSRVLTFRLSPATSQVQSH</sequence>
<dbReference type="VEuPathDB" id="VectorBase:HLOH_044323"/>
<dbReference type="Proteomes" id="UP000821853">
    <property type="component" value="Chromosome 1"/>
</dbReference>
<keyword evidence="2" id="KW-0472">Membrane</keyword>
<evidence type="ECO:0000256" key="1">
    <source>
        <dbReference type="SAM" id="MobiDB-lite"/>
    </source>
</evidence>
<feature type="compositionally biased region" description="Basic and acidic residues" evidence="1">
    <location>
        <begin position="490"/>
        <end position="510"/>
    </location>
</feature>
<feature type="compositionally biased region" description="Low complexity" evidence="1">
    <location>
        <begin position="318"/>
        <end position="333"/>
    </location>
</feature>
<name>A0A9J6FIY3_HAELO</name>
<evidence type="ECO:0000313" key="4">
    <source>
        <dbReference type="Proteomes" id="UP000821853"/>
    </source>
</evidence>
<feature type="region of interest" description="Disordered" evidence="1">
    <location>
        <begin position="423"/>
        <end position="577"/>
    </location>
</feature>
<proteinExistence type="predicted"/>
<feature type="compositionally biased region" description="Low complexity" evidence="1">
    <location>
        <begin position="752"/>
        <end position="771"/>
    </location>
</feature>
<comment type="caution">
    <text evidence="3">The sequence shown here is derived from an EMBL/GenBank/DDBJ whole genome shotgun (WGS) entry which is preliminary data.</text>
</comment>
<dbReference type="AlphaFoldDB" id="A0A9J6FIY3"/>
<feature type="region of interest" description="Disordered" evidence="1">
    <location>
        <begin position="615"/>
        <end position="682"/>
    </location>
</feature>
<feature type="compositionally biased region" description="Polar residues" evidence="1">
    <location>
        <begin position="625"/>
        <end position="636"/>
    </location>
</feature>
<keyword evidence="4" id="KW-1185">Reference proteome</keyword>
<dbReference type="EMBL" id="JABSTR010000001">
    <property type="protein sequence ID" value="KAH9363018.1"/>
    <property type="molecule type" value="Genomic_DNA"/>
</dbReference>
<feature type="transmembrane region" description="Helical" evidence="2">
    <location>
        <begin position="824"/>
        <end position="845"/>
    </location>
</feature>
<reference evidence="3 4" key="1">
    <citation type="journal article" date="2020" name="Cell">
        <title>Large-Scale Comparative Analyses of Tick Genomes Elucidate Their Genetic Diversity and Vector Capacities.</title>
        <authorList>
            <consortium name="Tick Genome and Microbiome Consortium (TIGMIC)"/>
            <person name="Jia N."/>
            <person name="Wang J."/>
            <person name="Shi W."/>
            <person name="Du L."/>
            <person name="Sun Y."/>
            <person name="Zhan W."/>
            <person name="Jiang J.F."/>
            <person name="Wang Q."/>
            <person name="Zhang B."/>
            <person name="Ji P."/>
            <person name="Bell-Sakyi L."/>
            <person name="Cui X.M."/>
            <person name="Yuan T.T."/>
            <person name="Jiang B.G."/>
            <person name="Yang W.F."/>
            <person name="Lam T.T."/>
            <person name="Chang Q.C."/>
            <person name="Ding S.J."/>
            <person name="Wang X.J."/>
            <person name="Zhu J.G."/>
            <person name="Ruan X.D."/>
            <person name="Zhao L."/>
            <person name="Wei J.T."/>
            <person name="Ye R.Z."/>
            <person name="Que T.C."/>
            <person name="Du C.H."/>
            <person name="Zhou Y.H."/>
            <person name="Cheng J.X."/>
            <person name="Dai P.F."/>
            <person name="Guo W.B."/>
            <person name="Han X.H."/>
            <person name="Huang E.J."/>
            <person name="Li L.F."/>
            <person name="Wei W."/>
            <person name="Gao Y.C."/>
            <person name="Liu J.Z."/>
            <person name="Shao H.Z."/>
            <person name="Wang X."/>
            <person name="Wang C.C."/>
            <person name="Yang T.C."/>
            <person name="Huo Q.B."/>
            <person name="Li W."/>
            <person name="Chen H.Y."/>
            <person name="Chen S.E."/>
            <person name="Zhou L.G."/>
            <person name="Ni X.B."/>
            <person name="Tian J.H."/>
            <person name="Sheng Y."/>
            <person name="Liu T."/>
            <person name="Pan Y.S."/>
            <person name="Xia L.Y."/>
            <person name="Li J."/>
            <person name="Zhao F."/>
            <person name="Cao W.C."/>
        </authorList>
    </citation>
    <scope>NUCLEOTIDE SEQUENCE [LARGE SCALE GENOMIC DNA]</scope>
    <source>
        <strain evidence="3">HaeL-2018</strain>
    </source>
</reference>
<protein>
    <recommendedName>
        <fullName evidence="5">Transmembrane protein</fullName>
    </recommendedName>
</protein>
<feature type="region of interest" description="Disordered" evidence="1">
    <location>
        <begin position="747"/>
        <end position="771"/>
    </location>
</feature>
<evidence type="ECO:0000313" key="3">
    <source>
        <dbReference type="EMBL" id="KAH9363018.1"/>
    </source>
</evidence>
<feature type="region of interest" description="Disordered" evidence="1">
    <location>
        <begin position="41"/>
        <end position="63"/>
    </location>
</feature>
<gene>
    <name evidence="3" type="ORF">HPB48_014200</name>
</gene>
<accession>A0A9J6FIY3</accession>